<dbReference type="InterPro" id="IPR011009">
    <property type="entry name" value="Kinase-like_dom_sf"/>
</dbReference>
<dbReference type="EMBL" id="JABANN010000009">
    <property type="protein sequence ID" value="KAF4675836.1"/>
    <property type="molecule type" value="Genomic_DNA"/>
</dbReference>
<comment type="caution">
    <text evidence="3">The sequence shown here is derived from an EMBL/GenBank/DDBJ whole genome shotgun (WGS) entry which is preliminary data.</text>
</comment>
<organism evidence="3 4">
    <name type="scientific">Perkinsus olseni</name>
    <name type="common">Perkinsus atlanticus</name>
    <dbReference type="NCBI Taxonomy" id="32597"/>
    <lineage>
        <taxon>Eukaryota</taxon>
        <taxon>Sar</taxon>
        <taxon>Alveolata</taxon>
        <taxon>Perkinsozoa</taxon>
        <taxon>Perkinsea</taxon>
        <taxon>Perkinsida</taxon>
        <taxon>Perkinsidae</taxon>
        <taxon>Perkinsus</taxon>
    </lineage>
</organism>
<dbReference type="InterPro" id="IPR051177">
    <property type="entry name" value="CIK-Related_Protein"/>
</dbReference>
<evidence type="ECO:0000256" key="1">
    <source>
        <dbReference type="SAM" id="MobiDB-lite"/>
    </source>
</evidence>
<dbReference type="PANTHER" id="PTHR12984:SF6">
    <property type="entry name" value="SCY1-LIKE PROTEIN 2"/>
    <property type="match status" value="1"/>
</dbReference>
<evidence type="ECO:0000259" key="2">
    <source>
        <dbReference type="PROSITE" id="PS50011"/>
    </source>
</evidence>
<dbReference type="InterPro" id="IPR011989">
    <property type="entry name" value="ARM-like"/>
</dbReference>
<protein>
    <submittedName>
        <fullName evidence="3">SCY1-like protein 2</fullName>
    </submittedName>
</protein>
<dbReference type="AlphaFoldDB" id="A0A7J6MWM4"/>
<dbReference type="Proteomes" id="UP000572268">
    <property type="component" value="Unassembled WGS sequence"/>
</dbReference>
<sequence>MLNNVLNYLTSNKLVSSYQVDKEPTCYGNELRWKLYNAERQKSSTSGSAAGGPAGDDTSLTVFLFEKKTLDTRQYPKDYRDQRLRHPNILSVIDPLSDERQTMAFVTRRVTQTLGTVLTMDRKQLSLIEVQTGLLDIASALEFLHHANTCHLGLCPSAIFLTPNGRWVLGGLAYSQSPVELGKMVPCQVKFRGIGGMAGGMILNEPPIRYAAPEMTTGYSSTCGQCSDVFSFGLIAYELFSKDRQPLLSRVTPGADPTVHQRETQNALPLREGDPQISNPMLFALLQSMTQPEPTRRCTIETFLNSEYFNDINIKALRFLETLSEKDDAARTAFLRGLPRLLSDRTSPLVASPHLIRERILPPLADVALSFSALWSSALPCLLMALKYDGVCDPQYFQGRIWPRIRPLFSAKEISVECVTILIRNLDLFINNTTAKDASDVLVPFVLRCIELKEDTIIQERRFEYTTLQHVLLPRMLKMMTDASEGVSTRIRCLIINCMQEMLPVLDNTTVVGPLLKALTETTTTDSSSQVVAALGEIYEKISENLGAKLTATKVLPCVTPLMANEDLTFEQWNRINGIITGMVDRVVCWREKDYRHRTDAGREASAALGASAPPPPPSVGSRKSTSSGASDLIDFDTLLMGGAPSEPSHYRPRTDTGREASAALGASAPPPPPSIGSRKFTSSGASAPIDLDLLLMGGAPPEPSRPSRAAPPPPPQQQPLVRTGADPKRFGADNSGGFAVPIVYEKFSDTLVGNITLGIPKPLVAPQKCSEACVYLAQAEAASELPSVSCSRAADKESCGTCVHESIRPDNSSSKYYFAVDRAPELTGGFRGALPVYACQRQTNRTLTVVAKSLGAVRFYDSPVLKLDGVLPKRKIRVRVVLNPGWLERFDLPCRNCSSVNRMVVKVPQYKESIGRCDGFVDQYALPAGLAGDENELTQINADTASFWLLSSEHVTSQERRQFYRNTFYLCFYESSMARGGKLVGGLRYPHGNWHAAELYDYNSSARGQVEEVQEEDTGDKVPYTAAAA</sequence>
<feature type="region of interest" description="Disordered" evidence="1">
    <location>
        <begin position="601"/>
        <end position="733"/>
    </location>
</feature>
<dbReference type="SUPFAM" id="SSF56112">
    <property type="entry name" value="Protein kinase-like (PK-like)"/>
    <property type="match status" value="1"/>
</dbReference>
<dbReference type="Gene3D" id="1.25.10.10">
    <property type="entry name" value="Leucine-rich Repeat Variant"/>
    <property type="match status" value="1"/>
</dbReference>
<feature type="region of interest" description="Disordered" evidence="1">
    <location>
        <begin position="252"/>
        <end position="271"/>
    </location>
</feature>
<proteinExistence type="predicted"/>
<dbReference type="InterPro" id="IPR016024">
    <property type="entry name" value="ARM-type_fold"/>
</dbReference>
<dbReference type="GO" id="GO:0004672">
    <property type="term" value="F:protein kinase activity"/>
    <property type="evidence" value="ECO:0007669"/>
    <property type="project" value="InterPro"/>
</dbReference>
<dbReference type="Gene3D" id="1.10.510.10">
    <property type="entry name" value="Transferase(Phosphotransferase) domain 1"/>
    <property type="match status" value="1"/>
</dbReference>
<name>A0A7J6MWM4_PEROL</name>
<evidence type="ECO:0000313" key="4">
    <source>
        <dbReference type="Proteomes" id="UP000572268"/>
    </source>
</evidence>
<dbReference type="Gene3D" id="3.30.200.20">
    <property type="entry name" value="Phosphorylase Kinase, domain 1"/>
    <property type="match status" value="1"/>
</dbReference>
<dbReference type="SUPFAM" id="SSF48371">
    <property type="entry name" value="ARM repeat"/>
    <property type="match status" value="1"/>
</dbReference>
<dbReference type="InterPro" id="IPR000719">
    <property type="entry name" value="Prot_kinase_dom"/>
</dbReference>
<gene>
    <name evidence="3" type="primary">SCYL2</name>
    <name evidence="3" type="ORF">FOL46_009627</name>
</gene>
<feature type="compositionally biased region" description="Pro residues" evidence="1">
    <location>
        <begin position="701"/>
        <end position="718"/>
    </location>
</feature>
<dbReference type="SMART" id="SM00220">
    <property type="entry name" value="S_TKc"/>
    <property type="match status" value="1"/>
</dbReference>
<feature type="domain" description="Protein kinase" evidence="2">
    <location>
        <begin position="3"/>
        <end position="309"/>
    </location>
</feature>
<dbReference type="GO" id="GO:0005524">
    <property type="term" value="F:ATP binding"/>
    <property type="evidence" value="ECO:0007669"/>
    <property type="project" value="InterPro"/>
</dbReference>
<dbReference type="PANTHER" id="PTHR12984">
    <property type="entry name" value="SCY1-RELATED S/T PROTEIN KINASE-LIKE"/>
    <property type="match status" value="1"/>
</dbReference>
<feature type="compositionally biased region" description="Basic and acidic residues" evidence="1">
    <location>
        <begin position="649"/>
        <end position="659"/>
    </location>
</feature>
<evidence type="ECO:0000313" key="3">
    <source>
        <dbReference type="EMBL" id="KAF4675836.1"/>
    </source>
</evidence>
<accession>A0A7J6MWM4</accession>
<dbReference type="Pfam" id="PF00069">
    <property type="entry name" value="Pkinase"/>
    <property type="match status" value="1"/>
</dbReference>
<dbReference type="PROSITE" id="PS50011">
    <property type="entry name" value="PROTEIN_KINASE_DOM"/>
    <property type="match status" value="1"/>
</dbReference>
<reference evidence="3 4" key="1">
    <citation type="submission" date="2020-04" db="EMBL/GenBank/DDBJ databases">
        <title>Perkinsus olseni comparative genomics.</title>
        <authorList>
            <person name="Bogema D.R."/>
        </authorList>
    </citation>
    <scope>NUCLEOTIDE SEQUENCE [LARGE SCALE GENOMIC DNA]</scope>
    <source>
        <strain evidence="3">ATCC PRA-31</strain>
    </source>
</reference>